<dbReference type="PROSITE" id="PS50943">
    <property type="entry name" value="HTH_CROC1"/>
    <property type="match status" value="1"/>
</dbReference>
<dbReference type="InterPro" id="IPR011051">
    <property type="entry name" value="RmlC_Cupin_sf"/>
</dbReference>
<dbReference type="PANTHER" id="PTHR46797">
    <property type="entry name" value="HTH-TYPE TRANSCRIPTIONAL REGULATOR"/>
    <property type="match status" value="1"/>
</dbReference>
<dbReference type="CDD" id="cd00093">
    <property type="entry name" value="HTH_XRE"/>
    <property type="match status" value="1"/>
</dbReference>
<dbReference type="InterPro" id="IPR001387">
    <property type="entry name" value="Cro/C1-type_HTH"/>
</dbReference>
<dbReference type="SUPFAM" id="SSF47413">
    <property type="entry name" value="lambda repressor-like DNA-binding domains"/>
    <property type="match status" value="1"/>
</dbReference>
<reference evidence="4" key="1">
    <citation type="journal article" date="2019" name="Int. J. Syst. Evol. Microbiol.">
        <title>The Global Catalogue of Microorganisms (GCM) 10K type strain sequencing project: providing services to taxonomists for standard genome sequencing and annotation.</title>
        <authorList>
            <consortium name="The Broad Institute Genomics Platform"/>
            <consortium name="The Broad Institute Genome Sequencing Center for Infectious Disease"/>
            <person name="Wu L."/>
            <person name="Ma J."/>
        </authorList>
    </citation>
    <scope>NUCLEOTIDE SEQUENCE [LARGE SCALE GENOMIC DNA]</scope>
    <source>
        <strain evidence="4">CGMCC 1.15472</strain>
    </source>
</reference>
<evidence type="ECO:0000259" key="2">
    <source>
        <dbReference type="PROSITE" id="PS50943"/>
    </source>
</evidence>
<keyword evidence="1" id="KW-0238">DNA-binding</keyword>
<dbReference type="Proteomes" id="UP000632322">
    <property type="component" value="Unassembled WGS sequence"/>
</dbReference>
<dbReference type="InterPro" id="IPR013096">
    <property type="entry name" value="Cupin_2"/>
</dbReference>
<dbReference type="Pfam" id="PF01381">
    <property type="entry name" value="HTH_3"/>
    <property type="match status" value="1"/>
</dbReference>
<evidence type="ECO:0000313" key="3">
    <source>
        <dbReference type="EMBL" id="GGC40329.1"/>
    </source>
</evidence>
<dbReference type="CDD" id="cd02209">
    <property type="entry name" value="cupin_XRE_C"/>
    <property type="match status" value="1"/>
</dbReference>
<name>A0ABQ1MGV9_9MICO</name>
<dbReference type="InterPro" id="IPR050807">
    <property type="entry name" value="TransReg_Diox_bact_type"/>
</dbReference>
<dbReference type="InterPro" id="IPR014710">
    <property type="entry name" value="RmlC-like_jellyroll"/>
</dbReference>
<evidence type="ECO:0000313" key="4">
    <source>
        <dbReference type="Proteomes" id="UP000632322"/>
    </source>
</evidence>
<evidence type="ECO:0000256" key="1">
    <source>
        <dbReference type="ARBA" id="ARBA00023125"/>
    </source>
</evidence>
<gene>
    <name evidence="3" type="ORF">GCM10010974_23490</name>
</gene>
<organism evidence="3 4">
    <name type="scientific">Brevibacterium sediminis</name>
    <dbReference type="NCBI Taxonomy" id="1857024"/>
    <lineage>
        <taxon>Bacteria</taxon>
        <taxon>Bacillati</taxon>
        <taxon>Actinomycetota</taxon>
        <taxon>Actinomycetes</taxon>
        <taxon>Micrococcales</taxon>
        <taxon>Brevibacteriaceae</taxon>
        <taxon>Brevibacterium</taxon>
    </lineage>
</organism>
<dbReference type="Gene3D" id="1.10.260.40">
    <property type="entry name" value="lambda repressor-like DNA-binding domains"/>
    <property type="match status" value="1"/>
</dbReference>
<comment type="caution">
    <text evidence="3">The sequence shown here is derived from an EMBL/GenBank/DDBJ whole genome shotgun (WGS) entry which is preliminary data.</text>
</comment>
<feature type="domain" description="HTH cro/C1-type" evidence="2">
    <location>
        <begin position="2"/>
        <end position="50"/>
    </location>
</feature>
<dbReference type="PANTHER" id="PTHR46797:SF1">
    <property type="entry name" value="METHYLPHOSPHONATE SYNTHASE"/>
    <property type="match status" value="1"/>
</dbReference>
<proteinExistence type="predicted"/>
<sequence>MALQLTLKDVAEEAGITTGYLSQLERGMAMGSVATLQSVCGVIRLNVGDLFNEPNAESSPVLRFADAARKRFGNEASKVKISPSHFDHLEVLVGHFEPGGDTGVEPYTHGASEEILLVIEGEVEVTVDGTTNRLAELDSLHYKSDRPHKVAEATGTAAARVVWMMAPPTY</sequence>
<dbReference type="InterPro" id="IPR010982">
    <property type="entry name" value="Lambda_DNA-bd_dom_sf"/>
</dbReference>
<accession>A0ABQ1MGV9</accession>
<keyword evidence="4" id="KW-1185">Reference proteome</keyword>
<dbReference type="Gene3D" id="2.60.120.10">
    <property type="entry name" value="Jelly Rolls"/>
    <property type="match status" value="1"/>
</dbReference>
<dbReference type="SUPFAM" id="SSF51182">
    <property type="entry name" value="RmlC-like cupins"/>
    <property type="match status" value="1"/>
</dbReference>
<protein>
    <recommendedName>
        <fullName evidence="2">HTH cro/C1-type domain-containing protein</fullName>
    </recommendedName>
</protein>
<dbReference type="Pfam" id="PF07883">
    <property type="entry name" value="Cupin_2"/>
    <property type="match status" value="1"/>
</dbReference>
<dbReference type="EMBL" id="BMJG01000008">
    <property type="protein sequence ID" value="GGC40329.1"/>
    <property type="molecule type" value="Genomic_DNA"/>
</dbReference>